<dbReference type="HAMAP" id="MF_00134_A">
    <property type="entry name" value="IGPS_A"/>
    <property type="match status" value="1"/>
</dbReference>
<dbReference type="AlphaFoldDB" id="A0A133KJS8"/>
<dbReference type="Pfam" id="PF00218">
    <property type="entry name" value="IGPS"/>
    <property type="match status" value="1"/>
</dbReference>
<evidence type="ECO:0000256" key="13">
    <source>
        <dbReference type="ARBA" id="ARBA00023235"/>
    </source>
</evidence>
<keyword evidence="10 17" id="KW-0210">Decarboxylase</keyword>
<dbReference type="NCBIfam" id="NF001377">
    <property type="entry name" value="PRK00278.2-4"/>
    <property type="match status" value="1"/>
</dbReference>
<keyword evidence="15" id="KW-0511">Multifunctional enzyme</keyword>
<dbReference type="HAMAP" id="MF_00134_B">
    <property type="entry name" value="IGPS_B"/>
    <property type="match status" value="1"/>
</dbReference>
<dbReference type="PANTHER" id="PTHR22854:SF2">
    <property type="entry name" value="INDOLE-3-GLYCEROL-PHOSPHATE SYNTHASE"/>
    <property type="match status" value="1"/>
</dbReference>
<gene>
    <name evidence="18" type="primary">trpF</name>
    <name evidence="17" type="synonym">trpC</name>
    <name evidence="21" type="ORF">HMPREF3213_02476</name>
</gene>
<dbReference type="GO" id="GO:0000162">
    <property type="term" value="P:L-tryptophan biosynthetic process"/>
    <property type="evidence" value="ECO:0007669"/>
    <property type="project" value="UniProtKB-UniRule"/>
</dbReference>
<comment type="similarity">
    <text evidence="7 17">Belongs to the TrpC family.</text>
</comment>
<dbReference type="GO" id="GO:0004640">
    <property type="term" value="F:phosphoribosylanthranilate isomerase activity"/>
    <property type="evidence" value="ECO:0007669"/>
    <property type="project" value="UniProtKB-UniRule"/>
</dbReference>
<evidence type="ECO:0000256" key="16">
    <source>
        <dbReference type="ARBA" id="ARBA00025592"/>
    </source>
</evidence>
<comment type="similarity">
    <text evidence="6">In the N-terminal section; belongs to the TrpC family.</text>
</comment>
<dbReference type="InterPro" id="IPR013785">
    <property type="entry name" value="Aldolase_TIM"/>
</dbReference>
<keyword evidence="11 17" id="KW-0822">Tryptophan biosynthesis</keyword>
<evidence type="ECO:0000256" key="12">
    <source>
        <dbReference type="ARBA" id="ARBA00023141"/>
    </source>
</evidence>
<accession>A0A133KJS8</accession>
<dbReference type="SUPFAM" id="SSF51366">
    <property type="entry name" value="Ribulose-phoshate binding barrel"/>
    <property type="match status" value="2"/>
</dbReference>
<evidence type="ECO:0000259" key="20">
    <source>
        <dbReference type="Pfam" id="PF00697"/>
    </source>
</evidence>
<dbReference type="NCBIfam" id="NF001371">
    <property type="entry name" value="PRK00278.1-3"/>
    <property type="match status" value="1"/>
</dbReference>
<dbReference type="InterPro" id="IPR001468">
    <property type="entry name" value="Indole-3-GlycerolPSynthase_CS"/>
</dbReference>
<dbReference type="CDD" id="cd00331">
    <property type="entry name" value="IGPS"/>
    <property type="match status" value="1"/>
</dbReference>
<evidence type="ECO:0000256" key="6">
    <source>
        <dbReference type="ARBA" id="ARBA00007902"/>
    </source>
</evidence>
<reference evidence="22" key="1">
    <citation type="submission" date="2016-01" db="EMBL/GenBank/DDBJ databases">
        <authorList>
            <person name="Mitreva M."/>
            <person name="Pepin K.H."/>
            <person name="Mihindukulasuriya K.A."/>
            <person name="Fulton R."/>
            <person name="Fronick C."/>
            <person name="O'Laughlin M."/>
            <person name="Miner T."/>
            <person name="Herter B."/>
            <person name="Rosa B.A."/>
            <person name="Cordes M."/>
            <person name="Tomlinson C."/>
            <person name="Wollam A."/>
            <person name="Palsikar V.B."/>
            <person name="Mardis E.R."/>
            <person name="Wilson R.K."/>
        </authorList>
    </citation>
    <scope>NUCLEOTIDE SEQUENCE [LARGE SCALE GENOMIC DNA]</scope>
    <source>
        <strain evidence="22">GED7749B</strain>
    </source>
</reference>
<evidence type="ECO:0000256" key="17">
    <source>
        <dbReference type="HAMAP-Rule" id="MF_00134"/>
    </source>
</evidence>
<dbReference type="PATRIC" id="fig|1398.22.peg.2475"/>
<dbReference type="EMBL" id="LRPN01000109">
    <property type="protein sequence ID" value="KWZ79700.1"/>
    <property type="molecule type" value="Genomic_DNA"/>
</dbReference>
<dbReference type="Gene3D" id="3.20.20.70">
    <property type="entry name" value="Aldolase class I"/>
    <property type="match status" value="2"/>
</dbReference>
<keyword evidence="14 17" id="KW-0456">Lyase</keyword>
<dbReference type="CDD" id="cd00405">
    <property type="entry name" value="PRAI"/>
    <property type="match status" value="1"/>
</dbReference>
<dbReference type="InterPro" id="IPR001240">
    <property type="entry name" value="PRAI_dom"/>
</dbReference>
<comment type="catalytic activity">
    <reaction evidence="2 17">
        <text>1-(2-carboxyphenylamino)-1-deoxy-D-ribulose 5-phosphate + H(+) = (1S,2R)-1-C-(indol-3-yl)glycerol 3-phosphate + CO2 + H2O</text>
        <dbReference type="Rhea" id="RHEA:23476"/>
        <dbReference type="ChEBI" id="CHEBI:15377"/>
        <dbReference type="ChEBI" id="CHEBI:15378"/>
        <dbReference type="ChEBI" id="CHEBI:16526"/>
        <dbReference type="ChEBI" id="CHEBI:58613"/>
        <dbReference type="ChEBI" id="CHEBI:58866"/>
        <dbReference type="EC" id="4.1.1.48"/>
    </reaction>
</comment>
<evidence type="ECO:0000256" key="10">
    <source>
        <dbReference type="ARBA" id="ARBA00022793"/>
    </source>
</evidence>
<evidence type="ECO:0000259" key="19">
    <source>
        <dbReference type="Pfam" id="PF00218"/>
    </source>
</evidence>
<dbReference type="RefSeq" id="WP_017551422.1">
    <property type="nucleotide sequence ID" value="NZ_KQ955875.1"/>
</dbReference>
<dbReference type="Pfam" id="PF00697">
    <property type="entry name" value="PRAI"/>
    <property type="match status" value="1"/>
</dbReference>
<dbReference type="InterPro" id="IPR011060">
    <property type="entry name" value="RibuloseP-bd_barrel"/>
</dbReference>
<dbReference type="NCBIfam" id="NF006945">
    <property type="entry name" value="PRK09427.1"/>
    <property type="match status" value="1"/>
</dbReference>
<sequence>MAFLEKILAEKEKEVARIKAAGKAFAPNARKAPSLYETFMHAEKTSIIAEIKRASPSKGDIRTGVDPIRQALAYEKAGAGAISVLTDEAFFKGSVEDLKAVSDAVRIPVLCKDFIIDEIQIDRAKAYGASVILLIAAALSPERLRQLYDYARGAGLEVLLEVHNEAELETAVETGARIIGINNRNLKTFDVDLGVAKKLAPKISNPDVLVISESGIRTRKDVVRAEHAGAKGILVGETLMRANDPETAIKRLTGLPEKRKVKVCGIRTLEAARAAVSAGADMIGFVFAESKRKITPEKAAQIAEALPDSIEKVGVFVNESPEKMAEIAERAGLDYLQLHGDETAEDVAQIPYPVIKAFPVRTDADLEAIHDYRCDLVLLDSAGGKYRGGNGKAFDWELAKALSDERAVVLAGGLTPENVEAAILSARPHIVDVSSGVETNGEKDPDKIKTFVQAARKAFQKLEERDDNANIQTA</sequence>
<evidence type="ECO:0000256" key="7">
    <source>
        <dbReference type="ARBA" id="ARBA00008737"/>
    </source>
</evidence>
<organism evidence="21 22">
    <name type="scientific">Heyndrickxia coagulans</name>
    <name type="common">Weizmannia coagulans</name>
    <dbReference type="NCBI Taxonomy" id="1398"/>
    <lineage>
        <taxon>Bacteria</taxon>
        <taxon>Bacillati</taxon>
        <taxon>Bacillota</taxon>
        <taxon>Bacilli</taxon>
        <taxon>Bacillales</taxon>
        <taxon>Bacillaceae</taxon>
        <taxon>Heyndrickxia</taxon>
    </lineage>
</organism>
<dbReference type="UniPathway" id="UPA00035">
    <property type="reaction ID" value="UER00042"/>
</dbReference>
<dbReference type="InterPro" id="IPR013798">
    <property type="entry name" value="Indole-3-glycerol_P_synth_dom"/>
</dbReference>
<comment type="pathway">
    <text evidence="4 17">Amino-acid biosynthesis; L-tryptophan biosynthesis; L-tryptophan from chorismate: step 4/5.</text>
</comment>
<keyword evidence="9 17" id="KW-0028">Amino-acid biosynthesis</keyword>
<dbReference type="PANTHER" id="PTHR22854">
    <property type="entry name" value="TRYPTOPHAN BIOSYNTHESIS PROTEIN"/>
    <property type="match status" value="1"/>
</dbReference>
<evidence type="ECO:0000256" key="14">
    <source>
        <dbReference type="ARBA" id="ARBA00023239"/>
    </source>
</evidence>
<dbReference type="Proteomes" id="UP000070376">
    <property type="component" value="Unassembled WGS sequence"/>
</dbReference>
<evidence type="ECO:0000256" key="9">
    <source>
        <dbReference type="ARBA" id="ARBA00022605"/>
    </source>
</evidence>
<evidence type="ECO:0000256" key="4">
    <source>
        <dbReference type="ARBA" id="ARBA00004696"/>
    </source>
</evidence>
<evidence type="ECO:0000256" key="11">
    <source>
        <dbReference type="ARBA" id="ARBA00022822"/>
    </source>
</evidence>
<comment type="similarity">
    <text evidence="5 18">Belongs to the TrpF family.</text>
</comment>
<comment type="function">
    <text evidence="16">Bifunctional enzyme that catalyzes two sequential steps of tryptophan biosynthetic pathway. The first reaction is catalyzed by the isomerase, coded by the TrpF domain; the second reaction is catalyzed by the synthase, coded by the TrpC domain.</text>
</comment>
<comment type="similarity">
    <text evidence="8">In the C-terminal section; belongs to the TrpF family.</text>
</comment>
<evidence type="ECO:0000256" key="15">
    <source>
        <dbReference type="ARBA" id="ARBA00023268"/>
    </source>
</evidence>
<feature type="domain" description="Indole-3-glycerol phosphate synthase" evidence="19">
    <location>
        <begin position="4"/>
        <end position="252"/>
    </location>
</feature>
<evidence type="ECO:0000256" key="18">
    <source>
        <dbReference type="HAMAP-Rule" id="MF_00135"/>
    </source>
</evidence>
<feature type="domain" description="N-(5'phosphoribosyl) anthranilate isomerase (PRAI)" evidence="20">
    <location>
        <begin position="261"/>
        <end position="454"/>
    </location>
</feature>
<dbReference type="EC" id="5.3.1.24" evidence="18"/>
<proteinExistence type="inferred from homology"/>
<dbReference type="GO" id="GO:0004425">
    <property type="term" value="F:indole-3-glycerol-phosphate synthase activity"/>
    <property type="evidence" value="ECO:0007669"/>
    <property type="project" value="UniProtKB-UniRule"/>
</dbReference>
<evidence type="ECO:0000256" key="3">
    <source>
        <dbReference type="ARBA" id="ARBA00004664"/>
    </source>
</evidence>
<keyword evidence="13 18" id="KW-0413">Isomerase</keyword>
<keyword evidence="12 17" id="KW-0057">Aromatic amino acid biosynthesis</keyword>
<evidence type="ECO:0000256" key="1">
    <source>
        <dbReference type="ARBA" id="ARBA00001164"/>
    </source>
</evidence>
<evidence type="ECO:0000256" key="2">
    <source>
        <dbReference type="ARBA" id="ARBA00001633"/>
    </source>
</evidence>
<evidence type="ECO:0000256" key="5">
    <source>
        <dbReference type="ARBA" id="ARBA00007571"/>
    </source>
</evidence>
<comment type="catalytic activity">
    <reaction evidence="1 18">
        <text>N-(5-phospho-beta-D-ribosyl)anthranilate = 1-(2-carboxyphenylamino)-1-deoxy-D-ribulose 5-phosphate</text>
        <dbReference type="Rhea" id="RHEA:21540"/>
        <dbReference type="ChEBI" id="CHEBI:18277"/>
        <dbReference type="ChEBI" id="CHEBI:58613"/>
        <dbReference type="EC" id="5.3.1.24"/>
    </reaction>
</comment>
<comment type="caution">
    <text evidence="21">The sequence shown here is derived from an EMBL/GenBank/DDBJ whole genome shotgun (WGS) entry which is preliminary data.</text>
</comment>
<dbReference type="HAMAP" id="MF_00135">
    <property type="entry name" value="PRAI"/>
    <property type="match status" value="1"/>
</dbReference>
<dbReference type="FunFam" id="3.20.20.70:FF:000075">
    <property type="entry name" value="Tryptophan biosynthesis protein TRP1"/>
    <property type="match status" value="1"/>
</dbReference>
<evidence type="ECO:0000256" key="8">
    <source>
        <dbReference type="ARBA" id="ARBA00009847"/>
    </source>
</evidence>
<evidence type="ECO:0000313" key="21">
    <source>
        <dbReference type="EMBL" id="KWZ79700.1"/>
    </source>
</evidence>
<comment type="pathway">
    <text evidence="3 18">Amino-acid biosynthesis; L-tryptophan biosynthesis; L-tryptophan from chorismate: step 3/5.</text>
</comment>
<name>A0A133KJS8_HEYCO</name>
<protein>
    <recommendedName>
        <fullName evidence="17 18">Multifunctional fusion protein</fullName>
    </recommendedName>
    <domain>
        <recommendedName>
            <fullName evidence="17">Indole-3-glycerol phosphate synthase</fullName>
            <shortName evidence="17">IGPS</shortName>
            <ecNumber evidence="17">4.1.1.48</ecNumber>
        </recommendedName>
    </domain>
    <domain>
        <recommendedName>
            <fullName evidence="18">N-(5'-phosphoribosyl)anthranilate isomerase</fullName>
            <shortName evidence="18">PRAI</shortName>
            <ecNumber evidence="18">5.3.1.24</ecNumber>
        </recommendedName>
    </domain>
</protein>
<dbReference type="EC" id="4.1.1.48" evidence="17"/>
<dbReference type="InterPro" id="IPR045186">
    <property type="entry name" value="Indole-3-glycerol_P_synth"/>
</dbReference>
<evidence type="ECO:0000313" key="22">
    <source>
        <dbReference type="Proteomes" id="UP000070376"/>
    </source>
</evidence>
<dbReference type="FunFam" id="3.20.20.70:FF:000024">
    <property type="entry name" value="Indole-3-glycerol phosphate synthase"/>
    <property type="match status" value="1"/>
</dbReference>
<dbReference type="PROSITE" id="PS00614">
    <property type="entry name" value="IGPS"/>
    <property type="match status" value="1"/>
</dbReference>